<feature type="transmembrane region" description="Helical" evidence="8">
    <location>
        <begin position="64"/>
        <end position="84"/>
    </location>
</feature>
<dbReference type="GO" id="GO:0005886">
    <property type="term" value="C:plasma membrane"/>
    <property type="evidence" value="ECO:0007669"/>
    <property type="project" value="TreeGrafter"/>
</dbReference>
<dbReference type="PRINTS" id="PR00176">
    <property type="entry name" value="NANEUSMPORT"/>
</dbReference>
<feature type="binding site" evidence="6">
    <location>
        <position position="373"/>
    </location>
    <ligand>
        <name>Na(+)</name>
        <dbReference type="ChEBI" id="CHEBI:29101"/>
        <label>1</label>
    </ligand>
</feature>
<keyword evidence="5 8" id="KW-0472">Membrane</keyword>
<feature type="binding site" evidence="6">
    <location>
        <position position="308"/>
    </location>
    <ligand>
        <name>Na(+)</name>
        <dbReference type="ChEBI" id="CHEBI:29101"/>
        <label>1</label>
    </ligand>
</feature>
<evidence type="ECO:0000313" key="10">
    <source>
        <dbReference type="Proteomes" id="UP000314983"/>
    </source>
</evidence>
<sequence>SILSGFVKLKMQNSPASPAQPQVQSEQREKWASKLQFLLAVAGHIIGLGNVWRFPYLCYKNGGGAFFVPYVLFLFSCGIPLFFLETSLGQFTSQGGITCWRKICPLFEGLGYGSQVVVLYTGIYYIVILAWAFLYLFSCFTSELPWASCKNTWNTGNTAYTYPEKISSPVVEFWERRILGLSGGIEELGNVRWELALCLLLTWIICYFCVWKGVKSTGKVVYFTATFPYLMLTVLLLRGLTLPGATNGIKFYLYPDITRLADPQVWMDAGSQIFYSYGVCTGVLTALGSYNKYENDCYRDCMYLCLLNSMTSFVAGFAIFSVLGFMADEQGVDISVVAESGPGLAFIAYPRAVSLMPVPQLWAIFFFIMIIFLGLDSEFVYFEALVTAVSDMFPAFFQIGHRRKILLLLLCIASFLLGLSMVTEGGLYIFQLFDYYACSGMTLLAFAILQSICVGWVYGRNLYYIILCVWSAWLTYQSYSSSSSPPPPPFFFPQGTFVFSLVKYTPLKFNNTYEYPWWGYAIGGFFTLSSTLIIPLWMVYKISNTSGSMRQSKSCAPLLQTCIFGNLQKSSCHLARLTPSQTSRPYALFAVSPPQIYKQIHTHSNRLPVMQCTRHPDDCFHHDDYHPLLSLEMCYFLVTKRLLHIYLLHFHFNQHDFCGYSTVIG</sequence>
<dbReference type="PANTHER" id="PTHR11616:SF249">
    <property type="entry name" value="SOLUTE CARRIER FAMILY 6 MEMBER 22, TANDEM DUPLICATE 2 ISOFORM X2-RELATED"/>
    <property type="match status" value="1"/>
</dbReference>
<feature type="binding site" evidence="6">
    <location>
        <position position="50"/>
    </location>
    <ligand>
        <name>Na(+)</name>
        <dbReference type="ChEBI" id="CHEBI:29101"/>
        <label>1</label>
    </ligand>
</feature>
<dbReference type="SUPFAM" id="SSF161070">
    <property type="entry name" value="SNF-like"/>
    <property type="match status" value="1"/>
</dbReference>
<keyword evidence="3 7" id="KW-0812">Transmembrane</keyword>
<dbReference type="Pfam" id="PF00209">
    <property type="entry name" value="SNF"/>
    <property type="match status" value="1"/>
</dbReference>
<dbReference type="Ensembl" id="ENSEEET00000013578.2">
    <property type="protein sequence ID" value="ENSEEEP00000013412.2"/>
    <property type="gene ID" value="ENSEEEG00000006319.2"/>
</dbReference>
<keyword evidence="10" id="KW-1185">Reference proteome</keyword>
<feature type="transmembrane region" description="Helical" evidence="8">
    <location>
        <begin position="302"/>
        <end position="327"/>
    </location>
</feature>
<dbReference type="GO" id="GO:0046872">
    <property type="term" value="F:metal ion binding"/>
    <property type="evidence" value="ECO:0007669"/>
    <property type="project" value="UniProtKB-KW"/>
</dbReference>
<evidence type="ECO:0000256" key="1">
    <source>
        <dbReference type="ARBA" id="ARBA00004141"/>
    </source>
</evidence>
<reference evidence="10" key="1">
    <citation type="journal article" date="2014" name="Science">
        <title>Nonhuman genetics. Genomic basis for the convergent evolution of electric organs.</title>
        <authorList>
            <person name="Gallant J.R."/>
            <person name="Traeger L.L."/>
            <person name="Volkening J.D."/>
            <person name="Moffett H."/>
            <person name="Chen P.H."/>
            <person name="Novina C.D."/>
            <person name="Phillips G.N.Jr."/>
            <person name="Anand R."/>
            <person name="Wells G.B."/>
            <person name="Pinch M."/>
            <person name="Guth R."/>
            <person name="Unguez G.A."/>
            <person name="Albert J.S."/>
            <person name="Zakon H.H."/>
            <person name="Samanta M.P."/>
            <person name="Sussman M.R."/>
        </authorList>
    </citation>
    <scope>NUCLEOTIDE SEQUENCE [LARGE SCALE GENOMIC DNA]</scope>
</reference>
<name>A0A4W4ENF1_ELEEL</name>
<accession>A0A4W4ENF1</accession>
<evidence type="ECO:0000256" key="4">
    <source>
        <dbReference type="ARBA" id="ARBA00022989"/>
    </source>
</evidence>
<keyword evidence="2 7" id="KW-0813">Transport</keyword>
<keyword evidence="4 8" id="KW-1133">Transmembrane helix</keyword>
<protein>
    <recommendedName>
        <fullName evidence="7">Transporter</fullName>
    </recommendedName>
</protein>
<proteinExistence type="inferred from homology"/>
<dbReference type="GeneTree" id="ENSGT00940000166826"/>
<keyword evidence="6" id="KW-0915">Sodium</keyword>
<dbReference type="PANTHER" id="PTHR11616">
    <property type="entry name" value="SODIUM/CHLORIDE DEPENDENT TRANSPORTER"/>
    <property type="match status" value="1"/>
</dbReference>
<evidence type="ECO:0000256" key="5">
    <source>
        <dbReference type="ARBA" id="ARBA00023136"/>
    </source>
</evidence>
<comment type="subcellular location">
    <subcellularLocation>
        <location evidence="1">Membrane</location>
        <topology evidence="1">Multi-pass membrane protein</topology>
    </subcellularLocation>
</comment>
<reference evidence="9" key="3">
    <citation type="submission" date="2020-05" db="EMBL/GenBank/DDBJ databases">
        <title>Electrophorus electricus (electric eel) genome, fEleEle1, primary haplotype.</title>
        <authorList>
            <person name="Myers G."/>
            <person name="Meyer A."/>
            <person name="Fedrigo O."/>
            <person name="Formenti G."/>
            <person name="Rhie A."/>
            <person name="Tracey A."/>
            <person name="Sims Y."/>
            <person name="Jarvis E.D."/>
        </authorList>
    </citation>
    <scope>NUCLEOTIDE SEQUENCE [LARGE SCALE GENOMIC DNA]</scope>
</reference>
<dbReference type="AlphaFoldDB" id="A0A4W4ENF1"/>
<feature type="transmembrane region" description="Helical" evidence="8">
    <location>
        <begin position="428"/>
        <end position="449"/>
    </location>
</feature>
<evidence type="ECO:0000256" key="6">
    <source>
        <dbReference type="PIRSR" id="PIRSR600175-1"/>
    </source>
</evidence>
<gene>
    <name evidence="9" type="primary">LOC113575962</name>
</gene>
<evidence type="ECO:0000256" key="7">
    <source>
        <dbReference type="RuleBase" id="RU003732"/>
    </source>
</evidence>
<evidence type="ECO:0000256" key="3">
    <source>
        <dbReference type="ARBA" id="ARBA00022692"/>
    </source>
</evidence>
<feature type="transmembrane region" description="Helical" evidence="8">
    <location>
        <begin position="461"/>
        <end position="479"/>
    </location>
</feature>
<dbReference type="Proteomes" id="UP000314983">
    <property type="component" value="Chromosome 3"/>
</dbReference>
<feature type="transmembrane region" description="Helical" evidence="8">
    <location>
        <begin position="35"/>
        <end position="52"/>
    </location>
</feature>
<feature type="binding site" evidence="6">
    <location>
        <position position="276"/>
    </location>
    <ligand>
        <name>Na(+)</name>
        <dbReference type="ChEBI" id="CHEBI:29101"/>
        <label>1</label>
    </ligand>
</feature>
<dbReference type="CDD" id="cd11496">
    <property type="entry name" value="SLC6sbd-TauT-like"/>
    <property type="match status" value="1"/>
</dbReference>
<dbReference type="PROSITE" id="PS50267">
    <property type="entry name" value="NA_NEUROTRAN_SYMP_3"/>
    <property type="match status" value="1"/>
</dbReference>
<feature type="binding site" evidence="6">
    <location>
        <position position="377"/>
    </location>
    <ligand>
        <name>Na(+)</name>
        <dbReference type="ChEBI" id="CHEBI:29101"/>
        <label>1</label>
    </ligand>
</feature>
<keyword evidence="6" id="KW-0479">Metal-binding</keyword>
<evidence type="ECO:0000256" key="8">
    <source>
        <dbReference type="SAM" id="Phobius"/>
    </source>
</evidence>
<feature type="binding site" evidence="6">
    <location>
        <position position="376"/>
    </location>
    <ligand>
        <name>Na(+)</name>
        <dbReference type="ChEBI" id="CHEBI:29101"/>
        <label>1</label>
    </ligand>
</feature>
<feature type="transmembrane region" description="Helical" evidence="8">
    <location>
        <begin position="517"/>
        <end position="540"/>
    </location>
</feature>
<evidence type="ECO:0000256" key="2">
    <source>
        <dbReference type="ARBA" id="ARBA00022448"/>
    </source>
</evidence>
<dbReference type="GO" id="GO:0042995">
    <property type="term" value="C:cell projection"/>
    <property type="evidence" value="ECO:0007669"/>
    <property type="project" value="TreeGrafter"/>
</dbReference>
<dbReference type="InterPro" id="IPR000175">
    <property type="entry name" value="Na/ntran_symport"/>
</dbReference>
<reference evidence="9" key="5">
    <citation type="submission" date="2025-09" db="UniProtKB">
        <authorList>
            <consortium name="Ensembl"/>
        </authorList>
    </citation>
    <scope>IDENTIFICATION</scope>
</reference>
<feature type="transmembrane region" description="Helical" evidence="8">
    <location>
        <begin position="117"/>
        <end position="137"/>
    </location>
</feature>
<comment type="similarity">
    <text evidence="7">Belongs to the sodium:neurotransmitter symporter (SNF) (TC 2.A.22) family.</text>
</comment>
<dbReference type="PROSITE" id="PS00754">
    <property type="entry name" value="NA_NEUROTRAN_SYMP_2"/>
    <property type="match status" value="1"/>
</dbReference>
<organism evidence="9 10">
    <name type="scientific">Electrophorus electricus</name>
    <name type="common">Electric eel</name>
    <name type="synonym">Gymnotus electricus</name>
    <dbReference type="NCBI Taxonomy" id="8005"/>
    <lineage>
        <taxon>Eukaryota</taxon>
        <taxon>Metazoa</taxon>
        <taxon>Chordata</taxon>
        <taxon>Craniata</taxon>
        <taxon>Vertebrata</taxon>
        <taxon>Euteleostomi</taxon>
        <taxon>Actinopterygii</taxon>
        <taxon>Neopterygii</taxon>
        <taxon>Teleostei</taxon>
        <taxon>Ostariophysi</taxon>
        <taxon>Gymnotiformes</taxon>
        <taxon>Gymnotoidei</taxon>
        <taxon>Gymnotidae</taxon>
        <taxon>Electrophorus</taxon>
    </lineage>
</organism>
<feature type="transmembrane region" description="Helical" evidence="8">
    <location>
        <begin position="220"/>
        <end position="240"/>
    </location>
</feature>
<feature type="transmembrane region" description="Helical" evidence="8">
    <location>
        <begin position="273"/>
        <end position="290"/>
    </location>
</feature>
<dbReference type="PROSITE" id="PS00610">
    <property type="entry name" value="NA_NEUROTRAN_SYMP_1"/>
    <property type="match status" value="1"/>
</dbReference>
<dbReference type="InterPro" id="IPR037272">
    <property type="entry name" value="SNS_sf"/>
</dbReference>
<feature type="transmembrane region" description="Helical" evidence="8">
    <location>
        <begin position="405"/>
        <end position="422"/>
    </location>
</feature>
<feature type="transmembrane region" description="Helical" evidence="8">
    <location>
        <begin position="191"/>
        <end position="211"/>
    </location>
</feature>
<feature type="transmembrane region" description="Helical" evidence="8">
    <location>
        <begin position="361"/>
        <end position="384"/>
    </location>
</feature>
<reference evidence="10" key="2">
    <citation type="journal article" date="2017" name="Sci. Adv.">
        <title>A tail of two voltages: Proteomic comparison of the three electric organs of the electric eel.</title>
        <authorList>
            <person name="Traeger L.L."/>
            <person name="Sabat G."/>
            <person name="Barrett-Wilt G.A."/>
            <person name="Wells G.B."/>
            <person name="Sussman M.R."/>
        </authorList>
    </citation>
    <scope>NUCLEOTIDE SEQUENCE [LARGE SCALE GENOMIC DNA]</scope>
</reference>
<dbReference type="GO" id="GO:0005332">
    <property type="term" value="F:gamma-aminobutyric acid:sodium:chloride symporter activity"/>
    <property type="evidence" value="ECO:0007669"/>
    <property type="project" value="TreeGrafter"/>
</dbReference>
<reference evidence="9" key="4">
    <citation type="submission" date="2025-08" db="UniProtKB">
        <authorList>
            <consortium name="Ensembl"/>
        </authorList>
    </citation>
    <scope>IDENTIFICATION</scope>
</reference>
<feature type="binding site" evidence="6">
    <location>
        <position position="43"/>
    </location>
    <ligand>
        <name>Na(+)</name>
        <dbReference type="ChEBI" id="CHEBI:29101"/>
        <label>1</label>
    </ligand>
</feature>
<evidence type="ECO:0000313" key="9">
    <source>
        <dbReference type="Ensembl" id="ENSEEEP00000013412.2"/>
    </source>
</evidence>
<keyword evidence="7" id="KW-0769">Symport</keyword>